<feature type="transmembrane region" description="Helical" evidence="1">
    <location>
        <begin position="83"/>
        <end position="103"/>
    </location>
</feature>
<keyword evidence="1" id="KW-0472">Membrane</keyword>
<evidence type="ECO:0000313" key="2">
    <source>
        <dbReference type="EMBL" id="AIF01380.1"/>
    </source>
</evidence>
<protein>
    <submittedName>
        <fullName evidence="2">Uncharacterized protein</fullName>
    </submittedName>
</protein>
<sequence>MNLAQSLLGPLYDLYVSALGQTVGMIVGYVTLVGITALVWWMLANRNEVISGLDLRVATIGNMLFLILLGAILYAVMSGTFGFPFIGAISMTLTSVLFIHWCMTNFEGEPI</sequence>
<name>A0A075GDN2_9EURY</name>
<dbReference type="AlphaFoldDB" id="A0A075GDN2"/>
<evidence type="ECO:0000256" key="1">
    <source>
        <dbReference type="SAM" id="Phobius"/>
    </source>
</evidence>
<feature type="transmembrane region" description="Helical" evidence="1">
    <location>
        <begin position="55"/>
        <end position="77"/>
    </location>
</feature>
<keyword evidence="1" id="KW-1133">Transmembrane helix</keyword>
<proteinExistence type="predicted"/>
<organism evidence="2">
    <name type="scientific">uncultured marine group II/III euryarchaeote KM3_146_G03</name>
    <dbReference type="NCBI Taxonomy" id="1457881"/>
    <lineage>
        <taxon>Archaea</taxon>
        <taxon>Methanobacteriati</taxon>
        <taxon>Methanobacteriota</taxon>
        <taxon>environmental samples</taxon>
    </lineage>
</organism>
<keyword evidence="1" id="KW-0812">Transmembrane</keyword>
<reference evidence="2" key="1">
    <citation type="journal article" date="2014" name="Genome Biol. Evol.">
        <title>Pangenome evidence for extensive interdomain horizontal transfer affecting lineage core and shell genes in uncultured planktonic thaumarchaeota and euryarchaeota.</title>
        <authorList>
            <person name="Deschamps P."/>
            <person name="Zivanovic Y."/>
            <person name="Moreira D."/>
            <person name="Rodriguez-Valera F."/>
            <person name="Lopez-Garcia P."/>
        </authorList>
    </citation>
    <scope>NUCLEOTIDE SEQUENCE</scope>
</reference>
<accession>A0A075GDN2</accession>
<dbReference type="EMBL" id="KF900619">
    <property type="protein sequence ID" value="AIF01380.1"/>
    <property type="molecule type" value="Genomic_DNA"/>
</dbReference>
<feature type="transmembrane region" description="Helical" evidence="1">
    <location>
        <begin position="20"/>
        <end position="43"/>
    </location>
</feature>